<dbReference type="OrthoDB" id="9797274at2"/>
<feature type="domain" description="Restriction endonuclease type IV Mrr" evidence="2">
    <location>
        <begin position="71"/>
        <end position="182"/>
    </location>
</feature>
<organism evidence="3 4">
    <name type="scientific">Desulfofundulus salinus</name>
    <dbReference type="NCBI Taxonomy" id="2419843"/>
    <lineage>
        <taxon>Bacteria</taxon>
        <taxon>Bacillati</taxon>
        <taxon>Bacillota</taxon>
        <taxon>Clostridia</taxon>
        <taxon>Eubacteriales</taxon>
        <taxon>Peptococcaceae</taxon>
        <taxon>Desulfofundulus</taxon>
    </lineage>
</organism>
<keyword evidence="3" id="KW-0540">Nuclease</keyword>
<keyword evidence="1" id="KW-1133">Transmembrane helix</keyword>
<dbReference type="GO" id="GO:0009307">
    <property type="term" value="P:DNA restriction-modification system"/>
    <property type="evidence" value="ECO:0007669"/>
    <property type="project" value="InterPro"/>
</dbReference>
<protein>
    <submittedName>
        <fullName evidence="3">Restriction endonuclease</fullName>
    </submittedName>
</protein>
<keyword evidence="1" id="KW-0472">Membrane</keyword>
<dbReference type="InterPro" id="IPR011856">
    <property type="entry name" value="tRNA_endonuc-like_dom_sf"/>
</dbReference>
<dbReference type="InterPro" id="IPR052906">
    <property type="entry name" value="Type_IV_Methyl-Rstrct_Enzyme"/>
</dbReference>
<evidence type="ECO:0000256" key="1">
    <source>
        <dbReference type="SAM" id="Phobius"/>
    </source>
</evidence>
<dbReference type="GO" id="GO:0003677">
    <property type="term" value="F:DNA binding"/>
    <property type="evidence" value="ECO:0007669"/>
    <property type="project" value="InterPro"/>
</dbReference>
<proteinExistence type="predicted"/>
<dbReference type="InterPro" id="IPR007560">
    <property type="entry name" value="Restrct_endonuc_IV_Mrr"/>
</dbReference>
<sequence length="190" mass="22211">MWEIIKVIWPLIVILFLFSQLENLLRALSKRRTRKTNLPPVRITSNKPMSKKTYNDDDFPWHNPKAALKVIDRMSGREFEEFLEKLFQKLGYQTLLTPEMKDHGADLVIIDQQGRKFAIQAKKLQNYGRVGVNVLGEVTRGQRWYGCHGSIVITNQYFTDQMIEEAKEINVALWNRTNLGNLIRRAHKIS</sequence>
<dbReference type="SUPFAM" id="SSF52980">
    <property type="entry name" value="Restriction endonuclease-like"/>
    <property type="match status" value="1"/>
</dbReference>
<dbReference type="Pfam" id="PF04471">
    <property type="entry name" value="Mrr_cat"/>
    <property type="match status" value="1"/>
</dbReference>
<feature type="transmembrane region" description="Helical" evidence="1">
    <location>
        <begin position="6"/>
        <end position="25"/>
    </location>
</feature>
<dbReference type="AlphaFoldDB" id="A0A494WYR9"/>
<keyword evidence="1" id="KW-0812">Transmembrane</keyword>
<evidence type="ECO:0000259" key="2">
    <source>
        <dbReference type="Pfam" id="PF04471"/>
    </source>
</evidence>
<dbReference type="Gene3D" id="3.40.1350.10">
    <property type="match status" value="1"/>
</dbReference>
<keyword evidence="4" id="KW-1185">Reference proteome</keyword>
<dbReference type="PANTHER" id="PTHR30015:SF6">
    <property type="entry name" value="SLL1429 PROTEIN"/>
    <property type="match status" value="1"/>
</dbReference>
<keyword evidence="3" id="KW-0378">Hydrolase</keyword>
<dbReference type="Proteomes" id="UP000271256">
    <property type="component" value="Unassembled WGS sequence"/>
</dbReference>
<dbReference type="EMBL" id="RBWE01000001">
    <property type="protein sequence ID" value="RKO68153.1"/>
    <property type="molecule type" value="Genomic_DNA"/>
</dbReference>
<evidence type="ECO:0000313" key="3">
    <source>
        <dbReference type="EMBL" id="RKO68153.1"/>
    </source>
</evidence>
<keyword evidence="3" id="KW-0255">Endonuclease</keyword>
<dbReference type="PANTHER" id="PTHR30015">
    <property type="entry name" value="MRR RESTRICTION SYSTEM PROTEIN"/>
    <property type="match status" value="1"/>
</dbReference>
<dbReference type="InterPro" id="IPR011335">
    <property type="entry name" value="Restrct_endonuc-II-like"/>
</dbReference>
<gene>
    <name evidence="3" type="ORF">D7024_09395</name>
</gene>
<name>A0A494WYR9_9FIRM</name>
<dbReference type="GO" id="GO:0015666">
    <property type="term" value="F:restriction endodeoxyribonuclease activity"/>
    <property type="evidence" value="ECO:0007669"/>
    <property type="project" value="TreeGrafter"/>
</dbReference>
<evidence type="ECO:0000313" key="4">
    <source>
        <dbReference type="Proteomes" id="UP000271256"/>
    </source>
</evidence>
<reference evidence="3 4" key="1">
    <citation type="submission" date="2018-10" db="EMBL/GenBank/DDBJ databases">
        <authorList>
            <person name="Grouzdev D.S."/>
            <person name="Krutkina M.S."/>
            <person name="Tourova T.P."/>
            <person name="Nazina T.N."/>
        </authorList>
    </citation>
    <scope>NUCLEOTIDE SEQUENCE [LARGE SCALE GENOMIC DNA]</scope>
    <source>
        <strain evidence="3 4">435</strain>
    </source>
</reference>
<comment type="caution">
    <text evidence="3">The sequence shown here is derived from an EMBL/GenBank/DDBJ whole genome shotgun (WGS) entry which is preliminary data.</text>
</comment>
<accession>A0A494WYR9</accession>